<feature type="domain" description="Lsr2 dimerization" evidence="2">
    <location>
        <begin position="5"/>
        <end position="58"/>
    </location>
</feature>
<dbReference type="InterPro" id="IPR024412">
    <property type="entry name" value="Lsr2_dim_dom"/>
</dbReference>
<organism evidence="4 5">
    <name type="scientific">Streptomyces phage Endor2</name>
    <dbReference type="NCBI Taxonomy" id="2740182"/>
    <lineage>
        <taxon>Viruses</taxon>
        <taxon>Duplodnaviria</taxon>
        <taxon>Heunggongvirae</taxon>
        <taxon>Uroviricota</taxon>
        <taxon>Caudoviricetes</taxon>
        <taxon>Arquatrovirinae</taxon>
        <taxon>Camvirus</taxon>
        <taxon>Camvirus endor2</taxon>
    </lineage>
</organism>
<dbReference type="Gene3D" id="3.30.60.230">
    <property type="entry name" value="Lsr2, dimerization domain"/>
    <property type="match status" value="1"/>
</dbReference>
<dbReference type="Pfam" id="PF11774">
    <property type="entry name" value="Lsr2"/>
    <property type="match status" value="1"/>
</dbReference>
<evidence type="ECO:0000259" key="3">
    <source>
        <dbReference type="Pfam" id="PF23359"/>
    </source>
</evidence>
<dbReference type="Gene3D" id="4.10.320.10">
    <property type="entry name" value="E3-binding domain"/>
    <property type="match status" value="1"/>
</dbReference>
<dbReference type="Proteomes" id="UP000515872">
    <property type="component" value="Segment"/>
</dbReference>
<name>A0A7G4AX54_9CAUD</name>
<dbReference type="InterPro" id="IPR036625">
    <property type="entry name" value="E3-bd_dom_sf"/>
</dbReference>
<dbReference type="GO" id="GO:0003677">
    <property type="term" value="F:DNA binding"/>
    <property type="evidence" value="ECO:0007669"/>
    <property type="project" value="UniProtKB-KW"/>
</dbReference>
<dbReference type="GO" id="GO:0016746">
    <property type="term" value="F:acyltransferase activity"/>
    <property type="evidence" value="ECO:0007669"/>
    <property type="project" value="InterPro"/>
</dbReference>
<evidence type="ECO:0000313" key="4">
    <source>
        <dbReference type="EMBL" id="QMP84594.1"/>
    </source>
</evidence>
<gene>
    <name evidence="4" type="ORF">HUN44_00049</name>
</gene>
<evidence type="ECO:0000259" key="2">
    <source>
        <dbReference type="Pfam" id="PF11774"/>
    </source>
</evidence>
<keyword evidence="1" id="KW-0238">DNA-binding</keyword>
<dbReference type="EMBL" id="MT711979">
    <property type="protein sequence ID" value="QMP84594.1"/>
    <property type="molecule type" value="Genomic_DNA"/>
</dbReference>
<evidence type="ECO:0000313" key="5">
    <source>
        <dbReference type="Proteomes" id="UP000515872"/>
    </source>
</evidence>
<accession>A0A7G4AX54</accession>
<reference evidence="4 5" key="1">
    <citation type="submission" date="2020-07" db="EMBL/GenBank/DDBJ databases">
        <title>Streptomyces phage Genome sequencing and assembly.</title>
        <authorList>
            <person name="Sharma V."/>
            <person name="Hardy A."/>
            <person name="Frunzke J."/>
        </authorList>
    </citation>
    <scope>NUCLEOTIDE SEQUENCE [LARGE SCALE GENOMIC DNA]</scope>
</reference>
<dbReference type="Pfam" id="PF23359">
    <property type="entry name" value="Lsr2_DNA-bd"/>
    <property type="match status" value="1"/>
</dbReference>
<sequence length="108" mass="11899">MKNERVIIDLVDDIDGTGTARTITFAVDGVTYEIELNRKNEAKLMKAMAPWVTAARKVSATRQTRRRRAPKKVDNAAVRQWAGENGVEVSATGRVPKAVIEQYEAAVG</sequence>
<evidence type="ECO:0000256" key="1">
    <source>
        <dbReference type="ARBA" id="ARBA00023125"/>
    </source>
</evidence>
<protein>
    <submittedName>
        <fullName evidence="4">Lsr2-like protein</fullName>
    </submittedName>
</protein>
<dbReference type="InterPro" id="IPR042261">
    <property type="entry name" value="Lsr2-like_dimerization"/>
</dbReference>
<dbReference type="InterPro" id="IPR055370">
    <property type="entry name" value="Lsr2_DNA-bd"/>
</dbReference>
<proteinExistence type="predicted"/>
<keyword evidence="5" id="KW-1185">Reference proteome</keyword>
<feature type="domain" description="Lsr2 DNA-binding" evidence="3">
    <location>
        <begin position="72"/>
        <end position="106"/>
    </location>
</feature>